<dbReference type="PANTHER" id="PTHR46456:SF1">
    <property type="entry name" value="DNA REPAIR PROTEIN RAD51 HOMOLOG 2"/>
    <property type="match status" value="1"/>
</dbReference>
<evidence type="ECO:0000313" key="5">
    <source>
        <dbReference type="Proteomes" id="UP001141327"/>
    </source>
</evidence>
<dbReference type="Pfam" id="PF08423">
    <property type="entry name" value="Rad51"/>
    <property type="match status" value="1"/>
</dbReference>
<comment type="caution">
    <text evidence="4">The sequence shown here is derived from an EMBL/GenBank/DDBJ whole genome shotgun (WGS) entry which is preliminary data.</text>
</comment>
<dbReference type="InterPro" id="IPR013632">
    <property type="entry name" value="Rad51_C"/>
</dbReference>
<proteinExistence type="predicted"/>
<reference evidence="4" key="1">
    <citation type="journal article" date="2022" name="bioRxiv">
        <title>Genomics of Preaxostyla Flagellates Illuminates Evolutionary Transitions and the Path Towards Mitochondrial Loss.</title>
        <authorList>
            <person name="Novak L.V.F."/>
            <person name="Treitli S.C."/>
            <person name="Pyrih J."/>
            <person name="Halakuc P."/>
            <person name="Pipaliya S.V."/>
            <person name="Vacek V."/>
            <person name="Brzon O."/>
            <person name="Soukal P."/>
            <person name="Eme L."/>
            <person name="Dacks J.B."/>
            <person name="Karnkowska A."/>
            <person name="Elias M."/>
            <person name="Hampl V."/>
        </authorList>
    </citation>
    <scope>NUCLEOTIDE SEQUENCE</scope>
    <source>
        <strain evidence="4">RCP-MX</strain>
    </source>
</reference>
<protein>
    <submittedName>
        <fullName evidence="4">DNA repair protein RAD51 2</fullName>
    </submittedName>
</protein>
<keyword evidence="1" id="KW-0547">Nucleotide-binding</keyword>
<dbReference type="PIRSF" id="PIRSF005856">
    <property type="entry name" value="Rad51"/>
    <property type="match status" value="1"/>
</dbReference>
<dbReference type="PROSITE" id="PS50162">
    <property type="entry name" value="RECA_2"/>
    <property type="match status" value="1"/>
</dbReference>
<dbReference type="InterPro" id="IPR003593">
    <property type="entry name" value="AAA+_ATPase"/>
</dbReference>
<dbReference type="PANTHER" id="PTHR46456">
    <property type="entry name" value="DNA REPAIR PROTEIN RAD51 HOMOLOG 2"/>
    <property type="match status" value="1"/>
</dbReference>
<sequence>MQRALRRVAGIPEGLLKKLTDAKIATVDELLSHAEPTLATLLDLSVTDLEALFNAVFADIAPLPTNALQELQKRSTGRTGVVALDALLGGGLTAGAITEVVGPPGSGKSQFCLTTAVVGALLVGTGVVYIDTEGSFSPVRLLEIARARATPGQDLTALAQNCTLIRVNSAIELKNQLATLESMVFSKNVTLVIIDSIAAVARRDFGASLVERQSFLLEVASTLKSVAERCNLAVLVSNHVSARGGSHSVAVPLDPSGRLGRAALPPRPSEEIPALGDLLPALGTAWTHAVNTRLLLTGAGDAPRELQILKSPVVSAVSLRVVITRAGVEAVADQ</sequence>
<name>A0ABQ8UDN4_9EUKA</name>
<dbReference type="Proteomes" id="UP001141327">
    <property type="component" value="Unassembled WGS sequence"/>
</dbReference>
<dbReference type="InterPro" id="IPR030548">
    <property type="entry name" value="RAD51B"/>
</dbReference>
<keyword evidence="2" id="KW-0067">ATP-binding</keyword>
<feature type="domain" description="RecA family profile 1" evidence="3">
    <location>
        <begin position="73"/>
        <end position="240"/>
    </location>
</feature>
<dbReference type="InterPro" id="IPR020588">
    <property type="entry name" value="RecA_ATP-bd"/>
</dbReference>
<organism evidence="4 5">
    <name type="scientific">Paratrimastix pyriformis</name>
    <dbReference type="NCBI Taxonomy" id="342808"/>
    <lineage>
        <taxon>Eukaryota</taxon>
        <taxon>Metamonada</taxon>
        <taxon>Preaxostyla</taxon>
        <taxon>Paratrimastigidae</taxon>
        <taxon>Paratrimastix</taxon>
    </lineage>
</organism>
<dbReference type="InterPro" id="IPR016467">
    <property type="entry name" value="DNA_recomb/repair_RecA-like"/>
</dbReference>
<dbReference type="SUPFAM" id="SSF52540">
    <property type="entry name" value="P-loop containing nucleoside triphosphate hydrolases"/>
    <property type="match status" value="1"/>
</dbReference>
<dbReference type="EMBL" id="JAPMOS010000048">
    <property type="protein sequence ID" value="KAJ4457374.1"/>
    <property type="molecule type" value="Genomic_DNA"/>
</dbReference>
<evidence type="ECO:0000256" key="1">
    <source>
        <dbReference type="ARBA" id="ARBA00022741"/>
    </source>
</evidence>
<evidence type="ECO:0000313" key="4">
    <source>
        <dbReference type="EMBL" id="KAJ4457374.1"/>
    </source>
</evidence>
<accession>A0ABQ8UDN4</accession>
<evidence type="ECO:0000256" key="2">
    <source>
        <dbReference type="ARBA" id="ARBA00022840"/>
    </source>
</evidence>
<gene>
    <name evidence="4" type="ORF">PAPYR_7186</name>
</gene>
<dbReference type="Gene3D" id="3.40.50.300">
    <property type="entry name" value="P-loop containing nucleotide triphosphate hydrolases"/>
    <property type="match status" value="1"/>
</dbReference>
<dbReference type="SMART" id="SM00382">
    <property type="entry name" value="AAA"/>
    <property type="match status" value="1"/>
</dbReference>
<evidence type="ECO:0000259" key="3">
    <source>
        <dbReference type="PROSITE" id="PS50162"/>
    </source>
</evidence>
<dbReference type="InterPro" id="IPR027417">
    <property type="entry name" value="P-loop_NTPase"/>
</dbReference>
<keyword evidence="5" id="KW-1185">Reference proteome</keyword>